<dbReference type="InterPro" id="IPR020449">
    <property type="entry name" value="Tscrpt_reg_AraC-type_HTH"/>
</dbReference>
<dbReference type="EMBL" id="VJXY01000035">
    <property type="protein sequence ID" value="MBD6619067.1"/>
    <property type="molecule type" value="Genomic_DNA"/>
</dbReference>
<dbReference type="PANTHER" id="PTHR47893:SF1">
    <property type="entry name" value="REGULATORY PROTEIN PCHR"/>
    <property type="match status" value="1"/>
</dbReference>
<dbReference type="Pfam" id="PF12833">
    <property type="entry name" value="HTH_18"/>
    <property type="match status" value="1"/>
</dbReference>
<keyword evidence="3" id="KW-0804">Transcription</keyword>
<accession>A0AA40VTG1</accession>
<dbReference type="AlphaFoldDB" id="A0AA40VTG1"/>
<reference evidence="5" key="1">
    <citation type="submission" date="2019-07" db="EMBL/GenBank/DDBJ databases">
        <title>Toxilogical consequences of a new and cryptic species of cyanobacteria (Komarekiella delphini-convector) recovered from the epidermis of a bottlenose dolphin and 1500 ft. in the air.</title>
        <authorList>
            <person name="Brown A.O."/>
            <person name="Dvorak P."/>
            <person name="Villanueva C.D."/>
            <person name="Foss A.J."/>
            <person name="Garvey A.D."/>
            <person name="Gibson Q.A."/>
            <person name="Johansen J.R."/>
            <person name="Casamatta D.A."/>
        </authorList>
    </citation>
    <scope>NUCLEOTIDE SEQUENCE</scope>
    <source>
        <strain evidence="5">SJRDD-AB1</strain>
    </source>
</reference>
<protein>
    <submittedName>
        <fullName evidence="5">Helix-turn-helix transcriptional regulator</fullName>
    </submittedName>
</protein>
<dbReference type="PANTHER" id="PTHR47893">
    <property type="entry name" value="REGULATORY PROTEIN PCHR"/>
    <property type="match status" value="1"/>
</dbReference>
<dbReference type="InterPro" id="IPR053142">
    <property type="entry name" value="PchR_regulatory_protein"/>
</dbReference>
<evidence type="ECO:0000256" key="1">
    <source>
        <dbReference type="ARBA" id="ARBA00023015"/>
    </source>
</evidence>
<dbReference type="RefSeq" id="WP_191760266.1">
    <property type="nucleotide sequence ID" value="NZ_VJXY01000035.1"/>
</dbReference>
<name>A0AA40VTG1_9NOST</name>
<dbReference type="GO" id="GO:0043565">
    <property type="term" value="F:sequence-specific DNA binding"/>
    <property type="evidence" value="ECO:0007669"/>
    <property type="project" value="InterPro"/>
</dbReference>
<dbReference type="Proteomes" id="UP001165986">
    <property type="component" value="Unassembled WGS sequence"/>
</dbReference>
<dbReference type="GO" id="GO:0003700">
    <property type="term" value="F:DNA-binding transcription factor activity"/>
    <property type="evidence" value="ECO:0007669"/>
    <property type="project" value="InterPro"/>
</dbReference>
<feature type="domain" description="HTH araC/xylS-type" evidence="4">
    <location>
        <begin position="227"/>
        <end position="325"/>
    </location>
</feature>
<dbReference type="PRINTS" id="PR00032">
    <property type="entry name" value="HTHARAC"/>
</dbReference>
<dbReference type="PROSITE" id="PS01124">
    <property type="entry name" value="HTH_ARAC_FAMILY_2"/>
    <property type="match status" value="1"/>
</dbReference>
<dbReference type="SMART" id="SM00342">
    <property type="entry name" value="HTH_ARAC"/>
    <property type="match status" value="1"/>
</dbReference>
<evidence type="ECO:0000313" key="5">
    <source>
        <dbReference type="EMBL" id="MBD6619067.1"/>
    </source>
</evidence>
<proteinExistence type="predicted"/>
<evidence type="ECO:0000313" key="6">
    <source>
        <dbReference type="Proteomes" id="UP001165986"/>
    </source>
</evidence>
<evidence type="ECO:0000256" key="2">
    <source>
        <dbReference type="ARBA" id="ARBA00023125"/>
    </source>
</evidence>
<keyword evidence="6" id="KW-1185">Reference proteome</keyword>
<keyword evidence="1" id="KW-0805">Transcription regulation</keyword>
<sequence>MTITLTMQEDWELWEEANQNCLQPSEREPFEIIRQMPKQLGQGYIRDIEVHPELWVMIWDCEYHDDMLMKISEWNHPLEFWVFLSGKIIDEYGGQLGEGYTSISGSGVQRQMIVKSPKSRRVGVSIHTLPDVLVTFFPDETGEIPQQLRLLDKGNDWQTLLYPETTMAIQGIAQQIINCPFQGMTKRMYLQAKVLELVALQLAPILSAQNKLQPSPRLKPDTIARIHYAKEILLSRLENPPSLLELSQIVGVSDRTLRRGFKEMFGTTVFGYLSNIRMEQAEQLLREGKLSVAEVANLSGYSQQGHFAAAFKRKFGITPRECLSGKINILAS</sequence>
<evidence type="ECO:0000256" key="3">
    <source>
        <dbReference type="ARBA" id="ARBA00023163"/>
    </source>
</evidence>
<dbReference type="InterPro" id="IPR009057">
    <property type="entry name" value="Homeodomain-like_sf"/>
</dbReference>
<comment type="caution">
    <text evidence="5">The sequence shown here is derived from an EMBL/GenBank/DDBJ whole genome shotgun (WGS) entry which is preliminary data.</text>
</comment>
<dbReference type="Gene3D" id="1.10.10.60">
    <property type="entry name" value="Homeodomain-like"/>
    <property type="match status" value="2"/>
</dbReference>
<dbReference type="InterPro" id="IPR018062">
    <property type="entry name" value="HTH_AraC-typ_CS"/>
</dbReference>
<dbReference type="InterPro" id="IPR018060">
    <property type="entry name" value="HTH_AraC"/>
</dbReference>
<evidence type="ECO:0000259" key="4">
    <source>
        <dbReference type="PROSITE" id="PS01124"/>
    </source>
</evidence>
<organism evidence="5 6">
    <name type="scientific">Komarekiella delphini-convector SJRDD-AB1</name>
    <dbReference type="NCBI Taxonomy" id="2593771"/>
    <lineage>
        <taxon>Bacteria</taxon>
        <taxon>Bacillati</taxon>
        <taxon>Cyanobacteriota</taxon>
        <taxon>Cyanophyceae</taxon>
        <taxon>Nostocales</taxon>
        <taxon>Nostocaceae</taxon>
        <taxon>Komarekiella</taxon>
        <taxon>Komarekiella delphini-convector</taxon>
    </lineage>
</organism>
<keyword evidence="2" id="KW-0238">DNA-binding</keyword>
<dbReference type="PROSITE" id="PS00041">
    <property type="entry name" value="HTH_ARAC_FAMILY_1"/>
    <property type="match status" value="1"/>
</dbReference>
<gene>
    <name evidence="5" type="ORF">FNW02_25395</name>
</gene>
<dbReference type="SUPFAM" id="SSF46689">
    <property type="entry name" value="Homeodomain-like"/>
    <property type="match status" value="2"/>
</dbReference>